<dbReference type="HAMAP" id="MF_00199">
    <property type="entry name" value="ApaH"/>
    <property type="match status" value="1"/>
</dbReference>
<evidence type="ECO:0000256" key="1">
    <source>
        <dbReference type="ARBA" id="ARBA00003413"/>
    </source>
</evidence>
<dbReference type="Gene3D" id="3.60.21.10">
    <property type="match status" value="1"/>
</dbReference>
<gene>
    <name evidence="5" type="primary">apaH</name>
    <name evidence="7" type="ORF">SAMN02745753_02814</name>
</gene>
<dbReference type="Proteomes" id="UP000184517">
    <property type="component" value="Unassembled WGS sequence"/>
</dbReference>
<evidence type="ECO:0000256" key="3">
    <source>
        <dbReference type="ARBA" id="ARBA00022801"/>
    </source>
</evidence>
<dbReference type="CDD" id="cd07422">
    <property type="entry name" value="MPP_ApaH"/>
    <property type="match status" value="1"/>
</dbReference>
<comment type="function">
    <text evidence="1 5">Hydrolyzes diadenosine 5',5'''-P1,P4-tetraphosphate to yield ADP.</text>
</comment>
<evidence type="ECO:0000313" key="8">
    <source>
        <dbReference type="Proteomes" id="UP000184517"/>
    </source>
</evidence>
<dbReference type="GO" id="GO:0008803">
    <property type="term" value="F:bis(5'-nucleosyl)-tetraphosphatase (symmetrical) activity"/>
    <property type="evidence" value="ECO:0007669"/>
    <property type="project" value="UniProtKB-UniRule"/>
</dbReference>
<proteinExistence type="inferred from homology"/>
<protein>
    <recommendedName>
        <fullName evidence="5">Bis(5'-nucleosyl)-tetraphosphatase, symmetrical</fullName>
        <ecNumber evidence="5">3.6.1.41</ecNumber>
    </recommendedName>
    <alternativeName>
        <fullName evidence="5">Ap4A hydrolase</fullName>
    </alternativeName>
    <alternativeName>
        <fullName evidence="5">Diadenosine 5',5'''-P1,P4-tetraphosphate pyrophosphohydrolase</fullName>
    </alternativeName>
    <alternativeName>
        <fullName evidence="5">Diadenosine tetraphosphatase</fullName>
    </alternativeName>
</protein>
<dbReference type="RefSeq" id="WP_072840317.1">
    <property type="nucleotide sequence ID" value="NZ_FQVF01000012.1"/>
</dbReference>
<evidence type="ECO:0000313" key="7">
    <source>
        <dbReference type="EMBL" id="SHF87478.1"/>
    </source>
</evidence>
<keyword evidence="3 5" id="KW-0378">Hydrolase</keyword>
<evidence type="ECO:0000259" key="6">
    <source>
        <dbReference type="Pfam" id="PF00149"/>
    </source>
</evidence>
<evidence type="ECO:0000256" key="5">
    <source>
        <dbReference type="HAMAP-Rule" id="MF_00199"/>
    </source>
</evidence>
<dbReference type="NCBIfam" id="NF001204">
    <property type="entry name" value="PRK00166.1"/>
    <property type="match status" value="1"/>
</dbReference>
<sequence>MATYVIGDLQGCLTPLVQLLEQINYHPEQDKLWFAGDLINRGEESLETLRFIKSLGSNATVVLGNHDLHLLAVSHGYGKLKRGDTLTEILTAGDRDDLMDWLRHQPLFHYDEQLNTVMTHAGIPPCWDLKQTQALAQEVEGKLKSDSVDEFFATMYGNKPDQWSEKLTGLDRLRVITNYLTRMRFCDENSKLDLESKEGINTATKGYAPWFNYPAKVPENCHIVFGHWAALEGKTQKERIHALDTGCVWGGSLTALRLEDKQRFSTPCTINRKNS</sequence>
<dbReference type="PANTHER" id="PTHR40942">
    <property type="match status" value="1"/>
</dbReference>
<dbReference type="EC" id="3.6.1.41" evidence="5"/>
<dbReference type="Pfam" id="PF00149">
    <property type="entry name" value="Metallophos"/>
    <property type="match status" value="1"/>
</dbReference>
<keyword evidence="8" id="KW-1185">Reference proteome</keyword>
<dbReference type="NCBIfam" id="TIGR00668">
    <property type="entry name" value="apaH"/>
    <property type="match status" value="1"/>
</dbReference>
<dbReference type="AlphaFoldDB" id="A0A1M5F7V9"/>
<comment type="catalytic activity">
    <reaction evidence="4 5">
        <text>P(1),P(4)-bis(5'-adenosyl) tetraphosphate + H2O = 2 ADP + 2 H(+)</text>
        <dbReference type="Rhea" id="RHEA:24252"/>
        <dbReference type="ChEBI" id="CHEBI:15377"/>
        <dbReference type="ChEBI" id="CHEBI:15378"/>
        <dbReference type="ChEBI" id="CHEBI:58141"/>
        <dbReference type="ChEBI" id="CHEBI:456216"/>
        <dbReference type="EC" id="3.6.1.41"/>
    </reaction>
</comment>
<dbReference type="OrthoDB" id="9807890at2"/>
<reference evidence="8" key="1">
    <citation type="submission" date="2016-11" db="EMBL/GenBank/DDBJ databases">
        <authorList>
            <person name="Varghese N."/>
            <person name="Submissions S."/>
        </authorList>
    </citation>
    <scope>NUCLEOTIDE SEQUENCE [LARGE SCALE GENOMIC DNA]</scope>
    <source>
        <strain evidence="8">DSM 16579</strain>
    </source>
</reference>
<evidence type="ECO:0000256" key="2">
    <source>
        <dbReference type="ARBA" id="ARBA00005419"/>
    </source>
</evidence>
<name>A0A1M5F7V9_9GAMM</name>
<dbReference type="PANTHER" id="PTHR40942:SF4">
    <property type="entry name" value="CYTOCHROME C5"/>
    <property type="match status" value="1"/>
</dbReference>
<accession>A0A1M5F7V9</accession>
<dbReference type="InterPro" id="IPR004843">
    <property type="entry name" value="Calcineurin-like_PHP"/>
</dbReference>
<dbReference type="SUPFAM" id="SSF56300">
    <property type="entry name" value="Metallo-dependent phosphatases"/>
    <property type="match status" value="1"/>
</dbReference>
<dbReference type="PIRSF" id="PIRSF000903">
    <property type="entry name" value="B5n-ttraPtase_sm"/>
    <property type="match status" value="1"/>
</dbReference>
<dbReference type="STRING" id="1122206.SAMN02745753_02814"/>
<organism evidence="7 8">
    <name type="scientific">Marinomonas polaris DSM 16579</name>
    <dbReference type="NCBI Taxonomy" id="1122206"/>
    <lineage>
        <taxon>Bacteria</taxon>
        <taxon>Pseudomonadati</taxon>
        <taxon>Pseudomonadota</taxon>
        <taxon>Gammaproteobacteria</taxon>
        <taxon>Oceanospirillales</taxon>
        <taxon>Oceanospirillaceae</taxon>
        <taxon>Marinomonas</taxon>
    </lineage>
</organism>
<comment type="similarity">
    <text evidence="2 5">Belongs to the Ap4A hydrolase family.</text>
</comment>
<feature type="domain" description="Calcineurin-like phosphoesterase" evidence="6">
    <location>
        <begin position="3"/>
        <end position="140"/>
    </location>
</feature>
<dbReference type="InterPro" id="IPR004617">
    <property type="entry name" value="ApaH"/>
</dbReference>
<dbReference type="EMBL" id="FQVF01000012">
    <property type="protein sequence ID" value="SHF87478.1"/>
    <property type="molecule type" value="Genomic_DNA"/>
</dbReference>
<evidence type="ECO:0000256" key="4">
    <source>
        <dbReference type="ARBA" id="ARBA00049417"/>
    </source>
</evidence>
<dbReference type="InterPro" id="IPR029052">
    <property type="entry name" value="Metallo-depent_PP-like"/>
</dbReference>